<dbReference type="PRINTS" id="PR00625">
    <property type="entry name" value="JDOMAIN"/>
</dbReference>
<accession>B3RQM5</accession>
<keyword evidence="1 6" id="KW-0812">Transmembrane</keyword>
<evidence type="ECO:0000256" key="5">
    <source>
        <dbReference type="ARBA" id="ARBA00037847"/>
    </source>
</evidence>
<dbReference type="InterPro" id="IPR036869">
    <property type="entry name" value="J_dom_sf"/>
</dbReference>
<dbReference type="eggNOG" id="KOG0724">
    <property type="taxonomic scope" value="Eukaryota"/>
</dbReference>
<dbReference type="Proteomes" id="UP000009022">
    <property type="component" value="Unassembled WGS sequence"/>
</dbReference>
<dbReference type="RefSeq" id="XP_002110715.1">
    <property type="nucleotide sequence ID" value="XM_002110679.1"/>
</dbReference>
<evidence type="ECO:0000256" key="3">
    <source>
        <dbReference type="ARBA" id="ARBA00022989"/>
    </source>
</evidence>
<dbReference type="STRING" id="10228.B3RQM5"/>
<reference evidence="8 9" key="1">
    <citation type="journal article" date="2008" name="Nature">
        <title>The Trichoplax genome and the nature of placozoans.</title>
        <authorList>
            <person name="Srivastava M."/>
            <person name="Begovic E."/>
            <person name="Chapman J."/>
            <person name="Putnam N.H."/>
            <person name="Hellsten U."/>
            <person name="Kawashima T."/>
            <person name="Kuo A."/>
            <person name="Mitros T."/>
            <person name="Salamov A."/>
            <person name="Carpenter M.L."/>
            <person name="Signorovitch A.Y."/>
            <person name="Moreno M.A."/>
            <person name="Kamm K."/>
            <person name="Grimwood J."/>
            <person name="Schmutz J."/>
            <person name="Shapiro H."/>
            <person name="Grigoriev I.V."/>
            <person name="Buss L.W."/>
            <person name="Schierwater B."/>
            <person name="Dellaporta S.L."/>
            <person name="Rokhsar D.S."/>
        </authorList>
    </citation>
    <scope>NUCLEOTIDE SEQUENCE [LARGE SCALE GENOMIC DNA]</scope>
    <source>
        <strain evidence="8 9">Grell-BS-1999</strain>
    </source>
</reference>
<keyword evidence="3 6" id="KW-1133">Transmembrane helix</keyword>
<dbReference type="EMBL" id="DS985243">
    <property type="protein sequence ID" value="EDV26719.1"/>
    <property type="molecule type" value="Genomic_DNA"/>
</dbReference>
<name>B3RQM5_TRIAD</name>
<dbReference type="AlphaFoldDB" id="B3RQM5"/>
<evidence type="ECO:0000256" key="4">
    <source>
        <dbReference type="ARBA" id="ARBA00023136"/>
    </source>
</evidence>
<dbReference type="KEGG" id="tad:TRIADDRAFT_6336"/>
<dbReference type="GeneID" id="6751928"/>
<dbReference type="Pfam" id="PF00226">
    <property type="entry name" value="DnaJ"/>
    <property type="match status" value="1"/>
</dbReference>
<dbReference type="SMART" id="SM00271">
    <property type="entry name" value="DnaJ"/>
    <property type="match status" value="1"/>
</dbReference>
<dbReference type="InParanoid" id="B3RQM5"/>
<dbReference type="PANTHER" id="PTHR44653">
    <property type="entry name" value="DNAJ HOMOLOG SUBFAMILY C MEMBER 1"/>
    <property type="match status" value="1"/>
</dbReference>
<feature type="domain" description="J" evidence="7">
    <location>
        <begin position="18"/>
        <end position="81"/>
    </location>
</feature>
<organism evidence="8 9">
    <name type="scientific">Trichoplax adhaerens</name>
    <name type="common">Trichoplax reptans</name>
    <dbReference type="NCBI Taxonomy" id="10228"/>
    <lineage>
        <taxon>Eukaryota</taxon>
        <taxon>Metazoa</taxon>
        <taxon>Placozoa</taxon>
        <taxon>Uniplacotomia</taxon>
        <taxon>Trichoplacea</taxon>
        <taxon>Trichoplacidae</taxon>
        <taxon>Trichoplax</taxon>
    </lineage>
</organism>
<dbReference type="SUPFAM" id="SSF46565">
    <property type="entry name" value="Chaperone J-domain"/>
    <property type="match status" value="1"/>
</dbReference>
<evidence type="ECO:0000256" key="2">
    <source>
        <dbReference type="ARBA" id="ARBA00022729"/>
    </source>
</evidence>
<evidence type="ECO:0000259" key="7">
    <source>
        <dbReference type="PROSITE" id="PS50076"/>
    </source>
</evidence>
<evidence type="ECO:0000256" key="1">
    <source>
        <dbReference type="ARBA" id="ARBA00022692"/>
    </source>
</evidence>
<keyword evidence="9" id="KW-1185">Reference proteome</keyword>
<dbReference type="CTD" id="6751928"/>
<dbReference type="InterPro" id="IPR001623">
    <property type="entry name" value="DnaJ_domain"/>
</dbReference>
<evidence type="ECO:0000313" key="9">
    <source>
        <dbReference type="Proteomes" id="UP000009022"/>
    </source>
</evidence>
<comment type="subcellular location">
    <subcellularLocation>
        <location evidence="5">Endomembrane system</location>
        <topology evidence="5">Single-pass membrane protein</topology>
    </subcellularLocation>
</comment>
<keyword evidence="4 6" id="KW-0472">Membrane</keyword>
<dbReference type="PhylomeDB" id="B3RQM5"/>
<dbReference type="Gene3D" id="1.10.287.110">
    <property type="entry name" value="DnaJ domain"/>
    <property type="match status" value="1"/>
</dbReference>
<sequence>WRSKDIELFDLVERLSKDFYTMLSVEKTASVSEIKRAYRKLSIQYHPDRNKDENATQVFQDVSYSFKIISSSSGKYYDRILEDGLPDWKEPVYYLRRARKMSFIEFIIFMIFITTISHWIYLWSDYFGKR</sequence>
<gene>
    <name evidence="8" type="ORF">TRIADDRAFT_6336</name>
</gene>
<protein>
    <recommendedName>
        <fullName evidence="7">J domain-containing protein</fullName>
    </recommendedName>
</protein>
<evidence type="ECO:0000256" key="6">
    <source>
        <dbReference type="SAM" id="Phobius"/>
    </source>
</evidence>
<evidence type="ECO:0000313" key="8">
    <source>
        <dbReference type="EMBL" id="EDV26719.1"/>
    </source>
</evidence>
<keyword evidence="2" id="KW-0732">Signal</keyword>
<feature type="non-terminal residue" evidence="8">
    <location>
        <position position="130"/>
    </location>
</feature>
<feature type="transmembrane region" description="Helical" evidence="6">
    <location>
        <begin position="103"/>
        <end position="122"/>
    </location>
</feature>
<dbReference type="CDD" id="cd06257">
    <property type="entry name" value="DnaJ"/>
    <property type="match status" value="1"/>
</dbReference>
<dbReference type="HOGENOM" id="CLU_037236_2_1_1"/>
<dbReference type="OrthoDB" id="10250354at2759"/>
<dbReference type="GO" id="GO:0012505">
    <property type="term" value="C:endomembrane system"/>
    <property type="evidence" value="ECO:0007669"/>
    <property type="project" value="UniProtKB-SubCell"/>
</dbReference>
<dbReference type="PROSITE" id="PS50076">
    <property type="entry name" value="DNAJ_2"/>
    <property type="match status" value="1"/>
</dbReference>
<dbReference type="PANTHER" id="PTHR44653:SF2">
    <property type="entry name" value="DNAJ HOMOLOG SUBFAMILY C MEMBER 1"/>
    <property type="match status" value="1"/>
</dbReference>
<dbReference type="OMA" id="STISAWD"/>
<feature type="non-terminal residue" evidence="8">
    <location>
        <position position="1"/>
    </location>
</feature>
<dbReference type="InterPro" id="IPR052606">
    <property type="entry name" value="DnaJ_domain_protein"/>
</dbReference>
<proteinExistence type="predicted"/>